<feature type="region of interest" description="Disordered" evidence="1">
    <location>
        <begin position="1"/>
        <end position="119"/>
    </location>
</feature>
<organism evidence="3 4">
    <name type="scientific">Cucurbitaria berberidis CBS 394.84</name>
    <dbReference type="NCBI Taxonomy" id="1168544"/>
    <lineage>
        <taxon>Eukaryota</taxon>
        <taxon>Fungi</taxon>
        <taxon>Dikarya</taxon>
        <taxon>Ascomycota</taxon>
        <taxon>Pezizomycotina</taxon>
        <taxon>Dothideomycetes</taxon>
        <taxon>Pleosporomycetidae</taxon>
        <taxon>Pleosporales</taxon>
        <taxon>Pleosporineae</taxon>
        <taxon>Cucurbitariaceae</taxon>
        <taxon>Cucurbitaria</taxon>
    </lineage>
</organism>
<keyword evidence="4" id="KW-1185">Reference proteome</keyword>
<sequence length="436" mass="45853">MSLSTPLTPTLGNPTVNASLPPGRKDECLITTWPNGQSAQTISAPCSSTSSLAINSQPPPPAANSQPTPPIINSQPAPPVINSQPPPPSSANNGASTSVPLGPTQSNSSILSSSSPTGISKISKEGLSDGVVAGVAIGTFVAGLLIAGAIFFIMLRRQTKRQSSAAAYQMHHFPSNVATMPPGKGPTVDASAVASSIDDLLPQPVADETIKDELSKIRDNIKNHARTYYQSTPISVAGIHETGLRDLATATGVSPSALGSALSNSTTRQDALRLVLGWVVLSKTTGEHDVSLLPAELSRFVTSIPGRDGSDTIQSTLYSKWKTITGVLLHQRFGKNTPGPDRAQNFENIIAELDSVLAPFVEASLDSVQRHKNLNMILTRTANFAFLLFSQPGSFHFDFSSGYGGLIAFPALVQTISDKGQVLRPHRVLVEKEVAA</sequence>
<dbReference type="EMBL" id="ML976614">
    <property type="protein sequence ID" value="KAF1851561.1"/>
    <property type="molecule type" value="Genomic_DNA"/>
</dbReference>
<dbReference type="Proteomes" id="UP000800039">
    <property type="component" value="Unassembled WGS sequence"/>
</dbReference>
<dbReference type="OrthoDB" id="5421765at2759"/>
<reference evidence="3" key="1">
    <citation type="submission" date="2020-01" db="EMBL/GenBank/DDBJ databases">
        <authorList>
            <consortium name="DOE Joint Genome Institute"/>
            <person name="Haridas S."/>
            <person name="Albert R."/>
            <person name="Binder M."/>
            <person name="Bloem J."/>
            <person name="Labutti K."/>
            <person name="Salamov A."/>
            <person name="Andreopoulos B."/>
            <person name="Baker S.E."/>
            <person name="Barry K."/>
            <person name="Bills G."/>
            <person name="Bluhm B.H."/>
            <person name="Cannon C."/>
            <person name="Castanera R."/>
            <person name="Culley D.E."/>
            <person name="Daum C."/>
            <person name="Ezra D."/>
            <person name="Gonzalez J.B."/>
            <person name="Henrissat B."/>
            <person name="Kuo A."/>
            <person name="Liang C."/>
            <person name="Lipzen A."/>
            <person name="Lutzoni F."/>
            <person name="Magnuson J."/>
            <person name="Mondo S."/>
            <person name="Nolan M."/>
            <person name="Ohm R."/>
            <person name="Pangilinan J."/>
            <person name="Park H.-J."/>
            <person name="Ramirez L."/>
            <person name="Alfaro M."/>
            <person name="Sun H."/>
            <person name="Tritt A."/>
            <person name="Yoshinaga Y."/>
            <person name="Zwiers L.-H."/>
            <person name="Turgeon B.G."/>
            <person name="Goodwin S.B."/>
            <person name="Spatafora J.W."/>
            <person name="Crous P.W."/>
            <person name="Grigoriev I.V."/>
        </authorList>
    </citation>
    <scope>NUCLEOTIDE SEQUENCE</scope>
    <source>
        <strain evidence="3">CBS 394.84</strain>
    </source>
</reference>
<dbReference type="AlphaFoldDB" id="A0A9P4GV32"/>
<accession>A0A9P4GV32</accession>
<dbReference type="GeneID" id="63853097"/>
<dbReference type="RefSeq" id="XP_040794124.1">
    <property type="nucleotide sequence ID" value="XM_040935846.1"/>
</dbReference>
<feature type="compositionally biased region" description="Polar residues" evidence="1">
    <location>
        <begin position="1"/>
        <end position="18"/>
    </location>
</feature>
<evidence type="ECO:0000256" key="2">
    <source>
        <dbReference type="SAM" id="Phobius"/>
    </source>
</evidence>
<keyword evidence="2" id="KW-0812">Transmembrane</keyword>
<keyword evidence="2" id="KW-0472">Membrane</keyword>
<keyword evidence="2" id="KW-1133">Transmembrane helix</keyword>
<gene>
    <name evidence="3" type="ORF">K460DRAFT_391810</name>
</gene>
<feature type="transmembrane region" description="Helical" evidence="2">
    <location>
        <begin position="131"/>
        <end position="155"/>
    </location>
</feature>
<feature type="compositionally biased region" description="Pro residues" evidence="1">
    <location>
        <begin position="57"/>
        <end position="89"/>
    </location>
</feature>
<feature type="compositionally biased region" description="Polar residues" evidence="1">
    <location>
        <begin position="32"/>
        <end position="54"/>
    </location>
</feature>
<proteinExistence type="predicted"/>
<feature type="compositionally biased region" description="Low complexity" evidence="1">
    <location>
        <begin position="106"/>
        <end position="119"/>
    </location>
</feature>
<protein>
    <submittedName>
        <fullName evidence="3">Uncharacterized protein</fullName>
    </submittedName>
</protein>
<evidence type="ECO:0000256" key="1">
    <source>
        <dbReference type="SAM" id="MobiDB-lite"/>
    </source>
</evidence>
<evidence type="ECO:0000313" key="3">
    <source>
        <dbReference type="EMBL" id="KAF1851561.1"/>
    </source>
</evidence>
<evidence type="ECO:0000313" key="4">
    <source>
        <dbReference type="Proteomes" id="UP000800039"/>
    </source>
</evidence>
<comment type="caution">
    <text evidence="3">The sequence shown here is derived from an EMBL/GenBank/DDBJ whole genome shotgun (WGS) entry which is preliminary data.</text>
</comment>
<name>A0A9P4GV32_9PLEO</name>